<feature type="compositionally biased region" description="Polar residues" evidence="1">
    <location>
        <begin position="823"/>
        <end position="859"/>
    </location>
</feature>
<sequence>MRRRLLWFEMLPQNLGTFAMTSCYTAFLLIVLGPSVLLRVGGSVVKFENSVALDYVSLSGSQARLVGGDSENEANATNWVVGGVTECSKLPAGCSCLNNRASKLSSVICTCRDPNEVVNLNEAGFLRRQFESLTWEIKGCSKVVVKQNFLSAIFNSGNKLKLYLKFSDVPNLVIHEAAFTVTDSGSFSHETTVEFNNCDIATVPPKAFPSYLSLLKFDNCRIGTLSSRFIQSLKIDIISIVGSTILDVQPDAFYQRAMINSLLAHNSTFKQIQRDAVASGIQHLNWTGCTIGSVEEHGISGLIANVYLEQCTLSNIKSQGFYVKTWSVMNFVNNSFNKVSHRGIDLTQLGTNGGETSAYLVGNSWGEVTKDFVVTGMGELPFVTVKNNTFLQACTCGSTFVSVLSLNESKSWFLDELLESSQCPLEEKDKGCFISENGTMDGYVSYSELHILCSSDMYMCTSDVNEMHVNPKLPNRLQLLAFFIGAFVLFMVVSLLLTLMVYMIRKQRPRKQDNGGDLANDIPRKEFVRSLNPDGPYGPPVPPNSKMTKTPSMPSRIALLEDVEMEDKGVQTLPTELSADIIEGLREKLSKPDSFWDAKETIDHLYDLIHVRDQVPISSPPDVTCNDNRGGSDGLEPSVRNTNTASTDSLKPLVTPRRNIKVQQPVPVDRSSQRRSMSTFAQLTPSPTKTVGVGPSNSNSHIYSELSAVQRERRNLAATSPTTSSPPPLPTSSPPRLCDYTDPRDFQTHIYAELMCAAARNPDLSPYSARQQLSTNSSDNNPVIFGDNYESQAHPTTSSVILNNSPQHTNNLNGLNFEDDNSSCSVTTTTGPSCHSPSRGPNNLPPDSSNVAGNSSQNKRPLPSIPPKPVSSTSQK</sequence>
<feature type="compositionally biased region" description="Polar residues" evidence="1">
    <location>
        <begin position="768"/>
        <end position="781"/>
    </location>
</feature>
<dbReference type="SUPFAM" id="SSF52058">
    <property type="entry name" value="L domain-like"/>
    <property type="match status" value="1"/>
</dbReference>
<keyword evidence="2" id="KW-0812">Transmembrane</keyword>
<dbReference type="AlphaFoldDB" id="A0A226E6E3"/>
<feature type="compositionally biased region" description="Pro residues" evidence="1">
    <location>
        <begin position="724"/>
        <end position="733"/>
    </location>
</feature>
<feature type="region of interest" description="Disordered" evidence="1">
    <location>
        <begin position="618"/>
        <end position="650"/>
    </location>
</feature>
<accession>A0A226E6E3</accession>
<reference evidence="3 4" key="1">
    <citation type="submission" date="2015-12" db="EMBL/GenBank/DDBJ databases">
        <title>The genome of Folsomia candida.</title>
        <authorList>
            <person name="Faddeeva A."/>
            <person name="Derks M.F."/>
            <person name="Anvar Y."/>
            <person name="Smit S."/>
            <person name="Van Straalen N."/>
            <person name="Roelofs D."/>
        </authorList>
    </citation>
    <scope>NUCLEOTIDE SEQUENCE [LARGE SCALE GENOMIC DNA]</scope>
    <source>
        <strain evidence="3 4">VU population</strain>
        <tissue evidence="3">Whole body</tissue>
    </source>
</reference>
<evidence type="ECO:0000313" key="4">
    <source>
        <dbReference type="Proteomes" id="UP000198287"/>
    </source>
</evidence>
<gene>
    <name evidence="3" type="ORF">Fcan01_12532</name>
</gene>
<evidence type="ECO:0000256" key="2">
    <source>
        <dbReference type="SAM" id="Phobius"/>
    </source>
</evidence>
<feature type="transmembrane region" description="Helical" evidence="2">
    <location>
        <begin position="479"/>
        <end position="502"/>
    </location>
</feature>
<keyword evidence="4" id="KW-1185">Reference proteome</keyword>
<feature type="region of interest" description="Disordered" evidence="1">
    <location>
        <begin position="529"/>
        <end position="551"/>
    </location>
</feature>
<dbReference type="OrthoDB" id="8185041at2759"/>
<dbReference type="STRING" id="158441.A0A226E6E3"/>
<dbReference type="OMA" id="DNTECAN"/>
<organism evidence="3 4">
    <name type="scientific">Folsomia candida</name>
    <name type="common">Springtail</name>
    <dbReference type="NCBI Taxonomy" id="158441"/>
    <lineage>
        <taxon>Eukaryota</taxon>
        <taxon>Metazoa</taxon>
        <taxon>Ecdysozoa</taxon>
        <taxon>Arthropoda</taxon>
        <taxon>Hexapoda</taxon>
        <taxon>Collembola</taxon>
        <taxon>Entomobryomorpha</taxon>
        <taxon>Isotomoidea</taxon>
        <taxon>Isotomidae</taxon>
        <taxon>Proisotominae</taxon>
        <taxon>Folsomia</taxon>
    </lineage>
</organism>
<feature type="region of interest" description="Disordered" evidence="1">
    <location>
        <begin position="767"/>
        <end position="791"/>
    </location>
</feature>
<dbReference type="EMBL" id="LNIX01000006">
    <property type="protein sequence ID" value="OXA53009.1"/>
    <property type="molecule type" value="Genomic_DNA"/>
</dbReference>
<feature type="region of interest" description="Disordered" evidence="1">
    <location>
        <begin position="664"/>
        <end position="700"/>
    </location>
</feature>
<comment type="caution">
    <text evidence="3">The sequence shown here is derived from an EMBL/GenBank/DDBJ whole genome shotgun (WGS) entry which is preliminary data.</text>
</comment>
<evidence type="ECO:0000256" key="1">
    <source>
        <dbReference type="SAM" id="MobiDB-lite"/>
    </source>
</evidence>
<dbReference type="Gene3D" id="3.80.10.10">
    <property type="entry name" value="Ribonuclease Inhibitor"/>
    <property type="match status" value="1"/>
</dbReference>
<feature type="compositionally biased region" description="Polar residues" evidence="1">
    <location>
        <begin position="639"/>
        <end position="649"/>
    </location>
</feature>
<keyword evidence="2" id="KW-0472">Membrane</keyword>
<feature type="region of interest" description="Disordered" evidence="1">
    <location>
        <begin position="713"/>
        <end position="741"/>
    </location>
</feature>
<keyword evidence="2" id="KW-1133">Transmembrane helix</keyword>
<protein>
    <submittedName>
        <fullName evidence="3">Uncharacterized protein</fullName>
    </submittedName>
</protein>
<proteinExistence type="predicted"/>
<feature type="compositionally biased region" description="Polar residues" evidence="1">
    <location>
        <begin position="674"/>
        <end position="700"/>
    </location>
</feature>
<dbReference type="PROSITE" id="PS51257">
    <property type="entry name" value="PROKAR_LIPOPROTEIN"/>
    <property type="match status" value="1"/>
</dbReference>
<evidence type="ECO:0000313" key="3">
    <source>
        <dbReference type="EMBL" id="OXA53009.1"/>
    </source>
</evidence>
<name>A0A226E6E3_FOLCA</name>
<dbReference type="InterPro" id="IPR032675">
    <property type="entry name" value="LRR_dom_sf"/>
</dbReference>
<feature type="region of interest" description="Disordered" evidence="1">
    <location>
        <begin position="823"/>
        <end position="876"/>
    </location>
</feature>
<dbReference type="Proteomes" id="UP000198287">
    <property type="component" value="Unassembled WGS sequence"/>
</dbReference>